<feature type="region of interest" description="Disordered" evidence="1">
    <location>
        <begin position="121"/>
        <end position="145"/>
    </location>
</feature>
<proteinExistence type="predicted"/>
<sequence length="145" mass="16020">MSVLKDAWDRLGHRSPYGPGGLRSLPPLRGASCPSGYILDYGSRMAALGRDGPPALSLAGHSFTFLEGHWVPSNPGESSESRPEARRLRREKQALQEENNALKLRLEALMDMLTEATARLEGLRQGREGAGKRPPAKRSRWSLKF</sequence>
<accession>A0AAD7SME4</accession>
<organism evidence="2 3">
    <name type="scientific">Aldrovandia affinis</name>
    <dbReference type="NCBI Taxonomy" id="143900"/>
    <lineage>
        <taxon>Eukaryota</taxon>
        <taxon>Metazoa</taxon>
        <taxon>Chordata</taxon>
        <taxon>Craniata</taxon>
        <taxon>Vertebrata</taxon>
        <taxon>Euteleostomi</taxon>
        <taxon>Actinopterygii</taxon>
        <taxon>Neopterygii</taxon>
        <taxon>Teleostei</taxon>
        <taxon>Notacanthiformes</taxon>
        <taxon>Halosauridae</taxon>
        <taxon>Aldrovandia</taxon>
    </lineage>
</organism>
<comment type="caution">
    <text evidence="2">The sequence shown here is derived from an EMBL/GenBank/DDBJ whole genome shotgun (WGS) entry which is preliminary data.</text>
</comment>
<name>A0AAD7SME4_9TELE</name>
<dbReference type="Proteomes" id="UP001221898">
    <property type="component" value="Unassembled WGS sequence"/>
</dbReference>
<feature type="region of interest" description="Disordered" evidence="1">
    <location>
        <begin position="69"/>
        <end position="90"/>
    </location>
</feature>
<evidence type="ECO:0000256" key="1">
    <source>
        <dbReference type="SAM" id="MobiDB-lite"/>
    </source>
</evidence>
<protein>
    <recommendedName>
        <fullName evidence="4">Protein chibby homolog 3</fullName>
    </recommendedName>
</protein>
<dbReference type="Pfam" id="PF14645">
    <property type="entry name" value="Chibby"/>
    <property type="match status" value="1"/>
</dbReference>
<gene>
    <name evidence="2" type="ORF">AAFF_G00322810</name>
</gene>
<keyword evidence="3" id="KW-1185">Reference proteome</keyword>
<evidence type="ECO:0000313" key="3">
    <source>
        <dbReference type="Proteomes" id="UP001221898"/>
    </source>
</evidence>
<evidence type="ECO:0000313" key="2">
    <source>
        <dbReference type="EMBL" id="KAJ8405290.1"/>
    </source>
</evidence>
<dbReference type="AlphaFoldDB" id="A0AAD7SME4"/>
<evidence type="ECO:0008006" key="4">
    <source>
        <dbReference type="Google" id="ProtNLM"/>
    </source>
</evidence>
<feature type="compositionally biased region" description="Basic and acidic residues" evidence="1">
    <location>
        <begin position="79"/>
        <end position="90"/>
    </location>
</feature>
<reference evidence="2" key="1">
    <citation type="journal article" date="2023" name="Science">
        <title>Genome structures resolve the early diversification of teleost fishes.</title>
        <authorList>
            <person name="Parey E."/>
            <person name="Louis A."/>
            <person name="Montfort J."/>
            <person name="Bouchez O."/>
            <person name="Roques C."/>
            <person name="Iampietro C."/>
            <person name="Lluch J."/>
            <person name="Castinel A."/>
            <person name="Donnadieu C."/>
            <person name="Desvignes T."/>
            <person name="Floi Bucao C."/>
            <person name="Jouanno E."/>
            <person name="Wen M."/>
            <person name="Mejri S."/>
            <person name="Dirks R."/>
            <person name="Jansen H."/>
            <person name="Henkel C."/>
            <person name="Chen W.J."/>
            <person name="Zahm M."/>
            <person name="Cabau C."/>
            <person name="Klopp C."/>
            <person name="Thompson A.W."/>
            <person name="Robinson-Rechavi M."/>
            <person name="Braasch I."/>
            <person name="Lecointre G."/>
            <person name="Bobe J."/>
            <person name="Postlethwait J.H."/>
            <person name="Berthelot C."/>
            <person name="Roest Crollius H."/>
            <person name="Guiguen Y."/>
        </authorList>
    </citation>
    <scope>NUCLEOTIDE SEQUENCE</scope>
    <source>
        <strain evidence="2">NC1722</strain>
    </source>
</reference>
<feature type="compositionally biased region" description="Basic and acidic residues" evidence="1">
    <location>
        <begin position="121"/>
        <end position="131"/>
    </location>
</feature>
<feature type="compositionally biased region" description="Basic residues" evidence="1">
    <location>
        <begin position="134"/>
        <end position="145"/>
    </location>
</feature>
<dbReference type="InterPro" id="IPR028118">
    <property type="entry name" value="Chibby_fam"/>
</dbReference>
<dbReference type="EMBL" id="JAINUG010000049">
    <property type="protein sequence ID" value="KAJ8405290.1"/>
    <property type="molecule type" value="Genomic_DNA"/>
</dbReference>